<dbReference type="SUPFAM" id="SSF53850">
    <property type="entry name" value="Periplasmic binding protein-like II"/>
    <property type="match status" value="1"/>
</dbReference>
<dbReference type="RefSeq" id="WP_264944819.1">
    <property type="nucleotide sequence ID" value="NZ_JAPDRA010000006.1"/>
</dbReference>
<keyword evidence="3" id="KW-0813">Transport</keyword>
<dbReference type="Gene3D" id="3.90.76.10">
    <property type="entry name" value="Dipeptide-binding Protein, Domain 1"/>
    <property type="match status" value="1"/>
</dbReference>
<evidence type="ECO:0000313" key="7">
    <source>
        <dbReference type="Proteomes" id="UP001596977"/>
    </source>
</evidence>
<dbReference type="Gene3D" id="3.10.105.10">
    <property type="entry name" value="Dipeptide-binding Protein, Domain 3"/>
    <property type="match status" value="1"/>
</dbReference>
<dbReference type="InterPro" id="IPR000914">
    <property type="entry name" value="SBP_5_dom"/>
</dbReference>
<evidence type="ECO:0000313" key="6">
    <source>
        <dbReference type="EMBL" id="MFD0947394.1"/>
    </source>
</evidence>
<dbReference type="EMBL" id="JBHTJG010000006">
    <property type="protein sequence ID" value="MFD0947394.1"/>
    <property type="molecule type" value="Genomic_DNA"/>
</dbReference>
<sequence length="527" mass="57395">MSDALNRRTALIMMGASIALAGCRGGGGGAGGTNGRTLVVGRAQDNRNLDPAFEGSLTDGSIMELAYERLVREELSPEGVPTGKFAGVLAEKWESDPSGLVWTFHLRRDHKFDDGSPVTAQAFDFSYKRALKLQPGLAANFFWLKRYAVVDDYTLRFELGQPFPILLNFLAVSGVFVNPAVAAKAKDGDSAAAWLSENSAGSGPYRVERWERGQQLVMVANPHHPQRDRYFDRVVFRYIREANARRLEMEKGRIDVCEGVGIDDVERFKTISGVTLFNQPGPSMVFVDINNRNPVLSDIRVRKALALAIDYEAVVKSVMQGYATPQAGPIPIGMPGYDPTVKHPKRDVAAARALLAEAGHANAAFTLTYVQGGSTLNSTVLMIQANLKEIGVTLTLEPVAPSAAMEKIMGGTYELAMNNFVAAIADPWLVTFPLFFSKNAGPGGNTAFYANPKVDALLLRAQSEPDTPARLGLYREAQTLIVADVPRIFLFSANGLLAYRSELENVAYSAWRPLVYDVAAMRRRAGG</sequence>
<dbReference type="Proteomes" id="UP001596977">
    <property type="component" value="Unassembled WGS sequence"/>
</dbReference>
<dbReference type="Pfam" id="PF00496">
    <property type="entry name" value="SBP_bac_5"/>
    <property type="match status" value="1"/>
</dbReference>
<evidence type="ECO:0000259" key="5">
    <source>
        <dbReference type="Pfam" id="PF00496"/>
    </source>
</evidence>
<feature type="domain" description="Solute-binding protein family 5" evidence="5">
    <location>
        <begin position="86"/>
        <end position="440"/>
    </location>
</feature>
<evidence type="ECO:0000256" key="2">
    <source>
        <dbReference type="ARBA" id="ARBA00005695"/>
    </source>
</evidence>
<dbReference type="PANTHER" id="PTHR30290:SF10">
    <property type="entry name" value="PERIPLASMIC OLIGOPEPTIDE-BINDING PROTEIN-RELATED"/>
    <property type="match status" value="1"/>
</dbReference>
<evidence type="ECO:0000256" key="1">
    <source>
        <dbReference type="ARBA" id="ARBA00004418"/>
    </source>
</evidence>
<keyword evidence="4" id="KW-0732">Signal</keyword>
<comment type="subcellular location">
    <subcellularLocation>
        <location evidence="1">Periplasm</location>
    </subcellularLocation>
</comment>
<proteinExistence type="inferred from homology"/>
<dbReference type="PIRSF" id="PIRSF002741">
    <property type="entry name" value="MppA"/>
    <property type="match status" value="1"/>
</dbReference>
<accession>A0ABW3HDJ4</accession>
<keyword evidence="7" id="KW-1185">Reference proteome</keyword>
<organism evidence="6 7">
    <name type="scientific">Sphingomonas canadensis</name>
    <dbReference type="NCBI Taxonomy" id="1219257"/>
    <lineage>
        <taxon>Bacteria</taxon>
        <taxon>Pseudomonadati</taxon>
        <taxon>Pseudomonadota</taxon>
        <taxon>Alphaproteobacteria</taxon>
        <taxon>Sphingomonadales</taxon>
        <taxon>Sphingomonadaceae</taxon>
        <taxon>Sphingomonas</taxon>
    </lineage>
</organism>
<dbReference type="PANTHER" id="PTHR30290">
    <property type="entry name" value="PERIPLASMIC BINDING COMPONENT OF ABC TRANSPORTER"/>
    <property type="match status" value="1"/>
</dbReference>
<comment type="caution">
    <text evidence="6">The sequence shown here is derived from an EMBL/GenBank/DDBJ whole genome shotgun (WGS) entry which is preliminary data.</text>
</comment>
<dbReference type="InterPro" id="IPR039424">
    <property type="entry name" value="SBP_5"/>
</dbReference>
<reference evidence="7" key="1">
    <citation type="journal article" date="2019" name="Int. J. Syst. Evol. Microbiol.">
        <title>The Global Catalogue of Microorganisms (GCM) 10K type strain sequencing project: providing services to taxonomists for standard genome sequencing and annotation.</title>
        <authorList>
            <consortium name="The Broad Institute Genomics Platform"/>
            <consortium name="The Broad Institute Genome Sequencing Center for Infectious Disease"/>
            <person name="Wu L."/>
            <person name="Ma J."/>
        </authorList>
    </citation>
    <scope>NUCLEOTIDE SEQUENCE [LARGE SCALE GENOMIC DNA]</scope>
    <source>
        <strain evidence="7">CCUG 62982</strain>
    </source>
</reference>
<evidence type="ECO:0000256" key="3">
    <source>
        <dbReference type="ARBA" id="ARBA00022448"/>
    </source>
</evidence>
<name>A0ABW3HDJ4_9SPHN</name>
<dbReference type="Gene3D" id="3.40.190.10">
    <property type="entry name" value="Periplasmic binding protein-like II"/>
    <property type="match status" value="1"/>
</dbReference>
<dbReference type="PROSITE" id="PS51257">
    <property type="entry name" value="PROKAR_LIPOPROTEIN"/>
    <property type="match status" value="1"/>
</dbReference>
<evidence type="ECO:0000256" key="4">
    <source>
        <dbReference type="ARBA" id="ARBA00022729"/>
    </source>
</evidence>
<protein>
    <submittedName>
        <fullName evidence="6">ABC transporter substrate-binding protein</fullName>
    </submittedName>
</protein>
<comment type="similarity">
    <text evidence="2">Belongs to the bacterial solute-binding protein 5 family.</text>
</comment>
<gene>
    <name evidence="6" type="ORF">ACFQ1E_13675</name>
</gene>
<dbReference type="InterPro" id="IPR030678">
    <property type="entry name" value="Peptide/Ni-bd"/>
</dbReference>
<dbReference type="CDD" id="cd08512">
    <property type="entry name" value="PBP2_NikA_DppA_OppA_like_7"/>
    <property type="match status" value="1"/>
</dbReference>